<keyword evidence="3" id="KW-1185">Reference proteome</keyword>
<protein>
    <submittedName>
        <fullName evidence="2">Uncharacterized protein</fullName>
    </submittedName>
</protein>
<dbReference type="EMBL" id="KB743494">
    <property type="protein sequence ID" value="EOA98438.1"/>
    <property type="molecule type" value="Genomic_DNA"/>
</dbReference>
<dbReference type="Proteomes" id="UP000296049">
    <property type="component" value="Unassembled WGS sequence"/>
</dbReference>
<sequence>MKAQNFACSCILALYGRLLSKSANARTEALVPAVQSSIWLAEPDNHVICQQDNASTAARHNLKFNSTPWLVARKFQCSRNIILFHQPTNFITSPHSHPRGLLRSETPRCGPKLEEEKGADKHGDETLSSAPR</sequence>
<proteinExistence type="predicted"/>
<evidence type="ECO:0000313" key="3">
    <source>
        <dbReference type="Proteomes" id="UP000296049"/>
    </source>
</evidence>
<dbReference type="AlphaFoldDB" id="R0KYU1"/>
<gene>
    <name evidence="2" type="ORF">Anapl_16503</name>
</gene>
<name>R0KYU1_ANAPL</name>
<feature type="compositionally biased region" description="Basic and acidic residues" evidence="1">
    <location>
        <begin position="111"/>
        <end position="125"/>
    </location>
</feature>
<reference evidence="3" key="1">
    <citation type="journal article" date="2013" name="Nat. Genet.">
        <title>The duck genome and transcriptome provide insight into an avian influenza virus reservoir species.</title>
        <authorList>
            <person name="Huang Y."/>
            <person name="Li Y."/>
            <person name="Burt D.W."/>
            <person name="Chen H."/>
            <person name="Zhang Y."/>
            <person name="Qian W."/>
            <person name="Kim H."/>
            <person name="Gan S."/>
            <person name="Zhao Y."/>
            <person name="Li J."/>
            <person name="Yi K."/>
            <person name="Feng H."/>
            <person name="Zhu P."/>
            <person name="Li B."/>
            <person name="Liu Q."/>
            <person name="Fairley S."/>
            <person name="Magor K.E."/>
            <person name="Du Z."/>
            <person name="Hu X."/>
            <person name="Goodman L."/>
            <person name="Tafer H."/>
            <person name="Vignal A."/>
            <person name="Lee T."/>
            <person name="Kim K.W."/>
            <person name="Sheng Z."/>
            <person name="An Y."/>
            <person name="Searle S."/>
            <person name="Herrero J."/>
            <person name="Groenen M.A."/>
            <person name="Crooijmans R.P."/>
            <person name="Faraut T."/>
            <person name="Cai Q."/>
            <person name="Webster R.G."/>
            <person name="Aldridge J.R."/>
            <person name="Warren W.C."/>
            <person name="Bartschat S."/>
            <person name="Kehr S."/>
            <person name="Marz M."/>
            <person name="Stadler P.F."/>
            <person name="Smith J."/>
            <person name="Kraus R.H."/>
            <person name="Zhao Y."/>
            <person name="Ren L."/>
            <person name="Fei J."/>
            <person name="Morisson M."/>
            <person name="Kaiser P."/>
            <person name="Griffin D.K."/>
            <person name="Rao M."/>
            <person name="Pitel F."/>
            <person name="Wang J."/>
            <person name="Li N."/>
        </authorList>
    </citation>
    <scope>NUCLEOTIDE SEQUENCE [LARGE SCALE GENOMIC DNA]</scope>
</reference>
<organism evidence="2 3">
    <name type="scientific">Anas platyrhynchos</name>
    <name type="common">Mallard</name>
    <name type="synonym">Anas boschas</name>
    <dbReference type="NCBI Taxonomy" id="8839"/>
    <lineage>
        <taxon>Eukaryota</taxon>
        <taxon>Metazoa</taxon>
        <taxon>Chordata</taxon>
        <taxon>Craniata</taxon>
        <taxon>Vertebrata</taxon>
        <taxon>Euteleostomi</taxon>
        <taxon>Archelosauria</taxon>
        <taxon>Archosauria</taxon>
        <taxon>Dinosauria</taxon>
        <taxon>Saurischia</taxon>
        <taxon>Theropoda</taxon>
        <taxon>Coelurosauria</taxon>
        <taxon>Aves</taxon>
        <taxon>Neognathae</taxon>
        <taxon>Galloanserae</taxon>
        <taxon>Anseriformes</taxon>
        <taxon>Anatidae</taxon>
        <taxon>Anatinae</taxon>
        <taxon>Anas</taxon>
    </lineage>
</organism>
<evidence type="ECO:0000313" key="2">
    <source>
        <dbReference type="EMBL" id="EOA98438.1"/>
    </source>
</evidence>
<feature type="region of interest" description="Disordered" evidence="1">
    <location>
        <begin position="90"/>
        <end position="132"/>
    </location>
</feature>
<accession>R0KYU1</accession>
<evidence type="ECO:0000256" key="1">
    <source>
        <dbReference type="SAM" id="MobiDB-lite"/>
    </source>
</evidence>